<dbReference type="Proteomes" id="UP000095038">
    <property type="component" value="Unassembled WGS sequence"/>
</dbReference>
<keyword evidence="5" id="KW-0234">DNA repair</keyword>
<dbReference type="InterPro" id="IPR003265">
    <property type="entry name" value="HhH-GPD_domain"/>
</dbReference>
<comment type="similarity">
    <text evidence="1">Belongs to the type-1 OGG1 family.</text>
</comment>
<comment type="catalytic activity">
    <reaction evidence="9">
        <text>2'-deoxyribonucleotide-(2'-deoxyribose 5'-phosphate)-2'-deoxyribonucleotide-DNA = a 3'-end 2'-deoxyribonucleotide-(2,3-dehydro-2,3-deoxyribose 5'-phosphate)-DNA + a 5'-end 5'-phospho-2'-deoxyribonucleoside-DNA + H(+)</text>
        <dbReference type="Rhea" id="RHEA:66592"/>
        <dbReference type="Rhea" id="RHEA-COMP:13180"/>
        <dbReference type="Rhea" id="RHEA-COMP:16897"/>
        <dbReference type="Rhea" id="RHEA-COMP:17067"/>
        <dbReference type="ChEBI" id="CHEBI:15378"/>
        <dbReference type="ChEBI" id="CHEBI:136412"/>
        <dbReference type="ChEBI" id="CHEBI:157695"/>
        <dbReference type="ChEBI" id="CHEBI:167181"/>
        <dbReference type="EC" id="4.2.99.18"/>
    </reaction>
</comment>
<dbReference type="Gene3D" id="1.10.340.30">
    <property type="entry name" value="Hypothetical protein, domain 2"/>
    <property type="match status" value="1"/>
</dbReference>
<dbReference type="STRING" id="1344418.A0A1D2V9G6"/>
<dbReference type="GO" id="GO:0140078">
    <property type="term" value="F:class I DNA-(apurinic or apyrimidinic site) endonuclease activity"/>
    <property type="evidence" value="ECO:0007669"/>
    <property type="project" value="UniProtKB-EC"/>
</dbReference>
<protein>
    <recommendedName>
        <fullName evidence="2">DNA-(apurinic or apyrimidinic site) lyase</fullName>
        <ecNumber evidence="2">4.2.99.18</ecNumber>
    </recommendedName>
</protein>
<evidence type="ECO:0000256" key="7">
    <source>
        <dbReference type="ARBA" id="ARBA00023268"/>
    </source>
</evidence>
<gene>
    <name evidence="12" type="ORF">ASCRUDRAFT_10335</name>
</gene>
<dbReference type="GO" id="GO:0006285">
    <property type="term" value="P:base-excision repair, AP site formation"/>
    <property type="evidence" value="ECO:0007669"/>
    <property type="project" value="TreeGrafter"/>
</dbReference>
<dbReference type="InParanoid" id="A0A1D2V9G6"/>
<dbReference type="PANTHER" id="PTHR10242:SF2">
    <property type="entry name" value="N-GLYCOSYLASE_DNA LYASE"/>
    <property type="match status" value="1"/>
</dbReference>
<keyword evidence="6" id="KW-0456">Lyase</keyword>
<keyword evidence="13" id="KW-1185">Reference proteome</keyword>
<evidence type="ECO:0000256" key="6">
    <source>
        <dbReference type="ARBA" id="ARBA00023239"/>
    </source>
</evidence>
<dbReference type="SUPFAM" id="SSF48150">
    <property type="entry name" value="DNA-glycosylase"/>
    <property type="match status" value="1"/>
</dbReference>
<dbReference type="GO" id="GO:0003684">
    <property type="term" value="F:damaged DNA binding"/>
    <property type="evidence" value="ECO:0007669"/>
    <property type="project" value="InterPro"/>
</dbReference>
<dbReference type="GO" id="GO:0034039">
    <property type="term" value="F:8-oxo-7,8-dihydroguanine DNA N-glycosylase activity"/>
    <property type="evidence" value="ECO:0007669"/>
    <property type="project" value="TreeGrafter"/>
</dbReference>
<keyword evidence="3" id="KW-0227">DNA damage</keyword>
<keyword evidence="8" id="KW-0326">Glycosidase</keyword>
<accession>A0A1D2V9G6</accession>
<keyword evidence="7" id="KW-0511">Multifunctional enzyme</keyword>
<evidence type="ECO:0000256" key="9">
    <source>
        <dbReference type="ARBA" id="ARBA00044632"/>
    </source>
</evidence>
<feature type="compositionally biased region" description="Low complexity" evidence="10">
    <location>
        <begin position="380"/>
        <end position="395"/>
    </location>
</feature>
<dbReference type="InterPro" id="IPR023170">
    <property type="entry name" value="HhH_base_excis_C"/>
</dbReference>
<dbReference type="FunCoup" id="A0A1D2V9G6">
    <property type="interactions" value="602"/>
</dbReference>
<dbReference type="SUPFAM" id="SSF55945">
    <property type="entry name" value="TATA-box binding protein-like"/>
    <property type="match status" value="1"/>
</dbReference>
<dbReference type="CDD" id="cd00056">
    <property type="entry name" value="ENDO3c"/>
    <property type="match status" value="1"/>
</dbReference>
<proteinExistence type="inferred from homology"/>
<keyword evidence="4" id="KW-0378">Hydrolase</keyword>
<dbReference type="GO" id="GO:0006289">
    <property type="term" value="P:nucleotide-excision repair"/>
    <property type="evidence" value="ECO:0007669"/>
    <property type="project" value="InterPro"/>
</dbReference>
<evidence type="ECO:0000256" key="2">
    <source>
        <dbReference type="ARBA" id="ARBA00012720"/>
    </source>
</evidence>
<dbReference type="Pfam" id="PF07934">
    <property type="entry name" value="OGG_N"/>
    <property type="match status" value="1"/>
</dbReference>
<dbReference type="EC" id="4.2.99.18" evidence="2"/>
<dbReference type="PANTHER" id="PTHR10242">
    <property type="entry name" value="8-OXOGUANINE DNA GLYCOSYLASE"/>
    <property type="match status" value="1"/>
</dbReference>
<sequence>MTVDLELKWKSIPMNYKELTLANVLKSGQAFRWNYDSVDKIWSCSFDDRVIFLKQDELNLHYSDLFPNGNDDNENKTTKNKSTEQFIIDYFNLKLKNNVKLSELYESWSKIDDHFNEKIVNTVNKAKIRNYFGIRILRQDPWENLISFICSSNNNIKRISKMIGSLCENFGKFIIKFKNIDYFSFPSPKEILEKFDFKVINLINFLNDLKFGYRSKFIANTTDMIYNRNGNKNDENNASCLSDLYNLRNLSYEESLDYLLKLNGVGRKVADCVCLMSLDKHYTVPVDTHILNITKKYYLTNKHIKNEDNKHIKSVRLKLAGTNLNKSNYDKISKFYIDLWGEYAGWAQAVLFTANINMEDFENSAASVVPATVKKKFPGTKDTTSTTSTTGSRNTKNSKRRILLKNLQLPKKPKIETTADLVPLA</sequence>
<dbReference type="GeneID" id="30962200"/>
<dbReference type="Gene3D" id="1.10.1670.10">
    <property type="entry name" value="Helix-hairpin-Helix base-excision DNA repair enzymes (C-terminal)"/>
    <property type="match status" value="1"/>
</dbReference>
<dbReference type="SMART" id="SM00478">
    <property type="entry name" value="ENDO3c"/>
    <property type="match status" value="1"/>
</dbReference>
<evidence type="ECO:0000256" key="3">
    <source>
        <dbReference type="ARBA" id="ARBA00022763"/>
    </source>
</evidence>
<evidence type="ECO:0000313" key="13">
    <source>
        <dbReference type="Proteomes" id="UP000095038"/>
    </source>
</evidence>
<dbReference type="RefSeq" id="XP_020044601.1">
    <property type="nucleotide sequence ID" value="XM_020188564.1"/>
</dbReference>
<organism evidence="12 13">
    <name type="scientific">Ascoidea rubescens DSM 1968</name>
    <dbReference type="NCBI Taxonomy" id="1344418"/>
    <lineage>
        <taxon>Eukaryota</taxon>
        <taxon>Fungi</taxon>
        <taxon>Dikarya</taxon>
        <taxon>Ascomycota</taxon>
        <taxon>Saccharomycotina</taxon>
        <taxon>Saccharomycetes</taxon>
        <taxon>Ascoideaceae</taxon>
        <taxon>Ascoidea</taxon>
    </lineage>
</organism>
<reference evidence="13" key="1">
    <citation type="submission" date="2016-05" db="EMBL/GenBank/DDBJ databases">
        <title>Comparative genomics of biotechnologically important yeasts.</title>
        <authorList>
            <consortium name="DOE Joint Genome Institute"/>
            <person name="Riley R."/>
            <person name="Haridas S."/>
            <person name="Wolfe K.H."/>
            <person name="Lopes M.R."/>
            <person name="Hittinger C.T."/>
            <person name="Goker M."/>
            <person name="Salamov A."/>
            <person name="Wisecaver J."/>
            <person name="Long T.M."/>
            <person name="Aerts A.L."/>
            <person name="Barry K."/>
            <person name="Choi C."/>
            <person name="Clum A."/>
            <person name="Coughlan A.Y."/>
            <person name="Deshpande S."/>
            <person name="Douglass A.P."/>
            <person name="Hanson S.J."/>
            <person name="Klenk H.-P."/>
            <person name="Labutti K."/>
            <person name="Lapidus A."/>
            <person name="Lindquist E."/>
            <person name="Lipzen A."/>
            <person name="Meier-Kolthoff J.P."/>
            <person name="Ohm R.A."/>
            <person name="Otillar R.P."/>
            <person name="Pangilinan J."/>
            <person name="Peng Y."/>
            <person name="Rokas A."/>
            <person name="Rosa C.A."/>
            <person name="Scheuner C."/>
            <person name="Sibirny A.A."/>
            <person name="Slot J.C."/>
            <person name="Stielow J.B."/>
            <person name="Sun H."/>
            <person name="Kurtzman C.P."/>
            <person name="Blackwell M."/>
            <person name="Grigoriev I.V."/>
            <person name="Jeffries T.W."/>
        </authorList>
    </citation>
    <scope>NUCLEOTIDE SEQUENCE [LARGE SCALE GENOMIC DNA]</scope>
    <source>
        <strain evidence="13">DSM 1968</strain>
    </source>
</reference>
<evidence type="ECO:0000256" key="4">
    <source>
        <dbReference type="ARBA" id="ARBA00022801"/>
    </source>
</evidence>
<feature type="region of interest" description="Disordered" evidence="10">
    <location>
        <begin position="377"/>
        <end position="397"/>
    </location>
</feature>
<dbReference type="AlphaFoldDB" id="A0A1D2V9G6"/>
<dbReference type="InterPro" id="IPR012904">
    <property type="entry name" value="OGG_N"/>
</dbReference>
<evidence type="ECO:0000256" key="5">
    <source>
        <dbReference type="ARBA" id="ARBA00023204"/>
    </source>
</evidence>
<evidence type="ECO:0000256" key="1">
    <source>
        <dbReference type="ARBA" id="ARBA00010679"/>
    </source>
</evidence>
<dbReference type="GO" id="GO:0005634">
    <property type="term" value="C:nucleus"/>
    <property type="evidence" value="ECO:0007669"/>
    <property type="project" value="TreeGrafter"/>
</dbReference>
<dbReference type="Gene3D" id="3.30.310.40">
    <property type="match status" value="1"/>
</dbReference>
<evidence type="ECO:0000256" key="8">
    <source>
        <dbReference type="ARBA" id="ARBA00023295"/>
    </source>
</evidence>
<name>A0A1D2V9G6_9ASCO</name>
<evidence type="ECO:0000256" key="10">
    <source>
        <dbReference type="SAM" id="MobiDB-lite"/>
    </source>
</evidence>
<evidence type="ECO:0000313" key="12">
    <source>
        <dbReference type="EMBL" id="ODV58294.1"/>
    </source>
</evidence>
<evidence type="ECO:0000259" key="11">
    <source>
        <dbReference type="SMART" id="SM00478"/>
    </source>
</evidence>
<dbReference type="OrthoDB" id="238681at2759"/>
<dbReference type="EMBL" id="KV454493">
    <property type="protein sequence ID" value="ODV58294.1"/>
    <property type="molecule type" value="Genomic_DNA"/>
</dbReference>
<feature type="domain" description="HhH-GPD" evidence="11">
    <location>
        <begin position="150"/>
        <end position="343"/>
    </location>
</feature>
<dbReference type="Pfam" id="PF00730">
    <property type="entry name" value="HhH-GPD"/>
    <property type="match status" value="1"/>
</dbReference>
<dbReference type="InterPro" id="IPR011257">
    <property type="entry name" value="DNA_glycosylase"/>
</dbReference>
<dbReference type="InterPro" id="IPR052054">
    <property type="entry name" value="Oxidative_DNA_repair_enzyme"/>
</dbReference>